<evidence type="ECO:0000259" key="2">
    <source>
        <dbReference type="Pfam" id="PF22691"/>
    </source>
</evidence>
<dbReference type="EMBL" id="BMML01000011">
    <property type="protein sequence ID" value="GGN20135.1"/>
    <property type="molecule type" value="Genomic_DNA"/>
</dbReference>
<protein>
    <submittedName>
        <fullName evidence="3">Thiolase</fullName>
    </submittedName>
</protein>
<organism evidence="3 4">
    <name type="scientific">Streptomyces fuscichromogenes</name>
    <dbReference type="NCBI Taxonomy" id="1324013"/>
    <lineage>
        <taxon>Bacteria</taxon>
        <taxon>Bacillati</taxon>
        <taxon>Actinomycetota</taxon>
        <taxon>Actinomycetes</taxon>
        <taxon>Kitasatosporales</taxon>
        <taxon>Streptomycetaceae</taxon>
        <taxon>Streptomyces</taxon>
    </lineage>
</organism>
<evidence type="ECO:0000313" key="3">
    <source>
        <dbReference type="EMBL" id="GGN20135.1"/>
    </source>
</evidence>
<dbReference type="Proteomes" id="UP000653411">
    <property type="component" value="Unassembled WGS sequence"/>
</dbReference>
<dbReference type="SUPFAM" id="SSF53901">
    <property type="entry name" value="Thiolase-like"/>
    <property type="match status" value="2"/>
</dbReference>
<dbReference type="AlphaFoldDB" id="A0A918CTC3"/>
<evidence type="ECO:0000259" key="1">
    <source>
        <dbReference type="Pfam" id="PF00108"/>
    </source>
</evidence>
<dbReference type="PIRSF" id="PIRSF000429">
    <property type="entry name" value="Ac-CoA_Ac_transf"/>
    <property type="match status" value="1"/>
</dbReference>
<feature type="domain" description="Thiolase N-terminal" evidence="1">
    <location>
        <begin position="27"/>
        <end position="180"/>
    </location>
</feature>
<reference evidence="3" key="2">
    <citation type="submission" date="2020-09" db="EMBL/GenBank/DDBJ databases">
        <authorList>
            <person name="Sun Q."/>
            <person name="Zhou Y."/>
        </authorList>
    </citation>
    <scope>NUCLEOTIDE SEQUENCE</scope>
    <source>
        <strain evidence="3">CGMCC 4.7110</strain>
    </source>
</reference>
<dbReference type="Pfam" id="PF22691">
    <property type="entry name" value="Thiolase_C_1"/>
    <property type="match status" value="1"/>
</dbReference>
<dbReference type="InterPro" id="IPR002155">
    <property type="entry name" value="Thiolase"/>
</dbReference>
<feature type="domain" description="Thiolase C-terminal" evidence="2">
    <location>
        <begin position="243"/>
        <end position="369"/>
    </location>
</feature>
<dbReference type="InterPro" id="IPR055140">
    <property type="entry name" value="Thiolase_C_2"/>
</dbReference>
<dbReference type="InterPro" id="IPR020616">
    <property type="entry name" value="Thiolase_N"/>
</dbReference>
<comment type="caution">
    <text evidence="3">The sequence shown here is derived from an EMBL/GenBank/DDBJ whole genome shotgun (WGS) entry which is preliminary data.</text>
</comment>
<reference evidence="3" key="1">
    <citation type="journal article" date="2014" name="Int. J. Syst. Evol. Microbiol.">
        <title>Complete genome sequence of Corynebacterium casei LMG S-19264T (=DSM 44701T), isolated from a smear-ripened cheese.</title>
        <authorList>
            <consortium name="US DOE Joint Genome Institute (JGI-PGF)"/>
            <person name="Walter F."/>
            <person name="Albersmeier A."/>
            <person name="Kalinowski J."/>
            <person name="Ruckert C."/>
        </authorList>
    </citation>
    <scope>NUCLEOTIDE SEQUENCE</scope>
    <source>
        <strain evidence="3">CGMCC 4.7110</strain>
    </source>
</reference>
<dbReference type="Gene3D" id="3.40.47.10">
    <property type="match status" value="1"/>
</dbReference>
<dbReference type="PANTHER" id="PTHR42870:SF1">
    <property type="entry name" value="NON-SPECIFIC LIPID-TRANSFER PROTEIN-LIKE 2"/>
    <property type="match status" value="1"/>
</dbReference>
<sequence length="381" mass="39886">MRTPLAQLRPVHVVGVGLHPYQRPSGTPYTQLGVHSVRAALTDAGLRWSDVESAYTGTAVTSMALSRLMYRHLGASGIPMVQVENASASGSSAFRQACMEVAAGLCDVAIAVGVDKPLNVTDPQRAAGLQNLVGDRVAPPTHFALLAARYMHDYGATPEQLAAVAVKNSRNGALNPNAQRREPRTIEEVLAPPQISGTLTQLQCCPIGEGAAAVIVASDDAIARLGLDRTRAVRVLSSAARSETVYDLENFDAALTRETTEQALAEAGVEATDLDVVELHDAFTVEELLYVEAMGLCKPGRAATALEDGEFEIGGRVAVSPSGGLLSMGHPIGPTGVGQVAEVTAQLRGEAGERQHAGARVGLTHMVGLGAVCVVHVLRKD</sequence>
<accession>A0A918CTC3</accession>
<dbReference type="PANTHER" id="PTHR42870">
    <property type="entry name" value="ACETYL-COA C-ACETYLTRANSFERASE"/>
    <property type="match status" value="1"/>
</dbReference>
<dbReference type="CDD" id="cd00829">
    <property type="entry name" value="SCP-x_thiolase"/>
    <property type="match status" value="1"/>
</dbReference>
<dbReference type="Pfam" id="PF00108">
    <property type="entry name" value="Thiolase_N"/>
    <property type="match status" value="1"/>
</dbReference>
<proteinExistence type="predicted"/>
<evidence type="ECO:0000313" key="4">
    <source>
        <dbReference type="Proteomes" id="UP000653411"/>
    </source>
</evidence>
<gene>
    <name evidence="3" type="ORF">GCM10011578_050400</name>
</gene>
<name>A0A918CTC3_9ACTN</name>
<dbReference type="GO" id="GO:0016747">
    <property type="term" value="F:acyltransferase activity, transferring groups other than amino-acyl groups"/>
    <property type="evidence" value="ECO:0007669"/>
    <property type="project" value="InterPro"/>
</dbReference>
<keyword evidence="4" id="KW-1185">Reference proteome</keyword>
<dbReference type="RefSeq" id="WP_189265079.1">
    <property type="nucleotide sequence ID" value="NZ_BMML01000011.1"/>
</dbReference>
<dbReference type="InterPro" id="IPR016039">
    <property type="entry name" value="Thiolase-like"/>
</dbReference>